<name>A0ABW3M488_9PSEU</name>
<gene>
    <name evidence="1" type="ORF">ACFQ1S_03980</name>
</gene>
<reference evidence="2" key="1">
    <citation type="journal article" date="2019" name="Int. J. Syst. Evol. Microbiol.">
        <title>The Global Catalogue of Microorganisms (GCM) 10K type strain sequencing project: providing services to taxonomists for standard genome sequencing and annotation.</title>
        <authorList>
            <consortium name="The Broad Institute Genomics Platform"/>
            <consortium name="The Broad Institute Genome Sequencing Center for Infectious Disease"/>
            <person name="Wu L."/>
            <person name="Ma J."/>
        </authorList>
    </citation>
    <scope>NUCLEOTIDE SEQUENCE [LARGE SCALE GENOMIC DNA]</scope>
    <source>
        <strain evidence="2">JCM 31486</strain>
    </source>
</reference>
<protein>
    <submittedName>
        <fullName evidence="1">Uncharacterized protein</fullName>
    </submittedName>
</protein>
<proteinExistence type="predicted"/>
<accession>A0ABW3M488</accession>
<evidence type="ECO:0000313" key="2">
    <source>
        <dbReference type="Proteomes" id="UP001597045"/>
    </source>
</evidence>
<keyword evidence="2" id="KW-1185">Reference proteome</keyword>
<sequence>MNPLSNLNSTLALLAVVATLGYSLSCAFFPYKSCRYCRGYGKFRSSFLGGIRLCRACKGTGLRLRLPPG</sequence>
<evidence type="ECO:0000313" key="1">
    <source>
        <dbReference type="EMBL" id="MFD1044816.1"/>
    </source>
</evidence>
<dbReference type="EMBL" id="JBHTIS010000132">
    <property type="protein sequence ID" value="MFD1044816.1"/>
    <property type="molecule type" value="Genomic_DNA"/>
</dbReference>
<organism evidence="1 2">
    <name type="scientific">Kibdelosporangium lantanae</name>
    <dbReference type="NCBI Taxonomy" id="1497396"/>
    <lineage>
        <taxon>Bacteria</taxon>
        <taxon>Bacillati</taxon>
        <taxon>Actinomycetota</taxon>
        <taxon>Actinomycetes</taxon>
        <taxon>Pseudonocardiales</taxon>
        <taxon>Pseudonocardiaceae</taxon>
        <taxon>Kibdelosporangium</taxon>
    </lineage>
</organism>
<dbReference type="Proteomes" id="UP001597045">
    <property type="component" value="Unassembled WGS sequence"/>
</dbReference>
<comment type="caution">
    <text evidence="1">The sequence shown here is derived from an EMBL/GenBank/DDBJ whole genome shotgun (WGS) entry which is preliminary data.</text>
</comment>